<accession>A0A4P6JK40</accession>
<gene>
    <name evidence="2" type="ORF">EPA93_04680</name>
</gene>
<dbReference type="InterPro" id="IPR010852">
    <property type="entry name" value="ABATE"/>
</dbReference>
<dbReference type="OrthoDB" id="157603at2"/>
<keyword evidence="3" id="KW-1185">Reference proteome</keyword>
<dbReference type="InterPro" id="IPR023286">
    <property type="entry name" value="ABATE_dom_sf"/>
</dbReference>
<dbReference type="EMBL" id="CP035758">
    <property type="protein sequence ID" value="QBD75330.1"/>
    <property type="molecule type" value="Genomic_DNA"/>
</dbReference>
<name>A0A4P6JK40_KTERU</name>
<dbReference type="PANTHER" id="PTHR35525:SF3">
    <property type="entry name" value="BLL6575 PROTEIN"/>
    <property type="match status" value="1"/>
</dbReference>
<dbReference type="AlphaFoldDB" id="A0A4P6JK40"/>
<sequence length="218" mass="25126">MVQYSDIHAFEMKRGQLCLDFMNTVGWRPSSHAEERLTCYADLLHLGKQAAIFTDEQQSKLLSQAQQQPETSGHLYQRALQLREALYRLFLSVIKGEERDSADLALLNREYATMQAQLRVIATERGFALRWPEEGHALESVFWHIAKSAVDIFTSDILESVRLCAAPDCGWLFFDQSKNRSRKWCDSQVCGNRERVRKYYRQSRSLQVSASTELSNLA</sequence>
<proteinExistence type="predicted"/>
<dbReference type="InterPro" id="IPR021005">
    <property type="entry name" value="Znf_CGNR"/>
</dbReference>
<dbReference type="PANTHER" id="PTHR35525">
    <property type="entry name" value="BLL6575 PROTEIN"/>
    <property type="match status" value="1"/>
</dbReference>
<feature type="domain" description="Zinc finger CGNR" evidence="1">
    <location>
        <begin position="161"/>
        <end position="201"/>
    </location>
</feature>
<reference evidence="2 3" key="1">
    <citation type="submission" date="2019-01" db="EMBL/GenBank/DDBJ databases">
        <title>Ktedonosporobacter rubrisoli SCAWS-G2.</title>
        <authorList>
            <person name="Huang Y."/>
            <person name="Yan B."/>
        </authorList>
    </citation>
    <scope>NUCLEOTIDE SEQUENCE [LARGE SCALE GENOMIC DNA]</scope>
    <source>
        <strain evidence="2 3">SCAWS-G2</strain>
    </source>
</reference>
<dbReference type="Pfam" id="PF07336">
    <property type="entry name" value="ABATE"/>
    <property type="match status" value="1"/>
</dbReference>
<dbReference type="Gene3D" id="1.10.3300.10">
    <property type="entry name" value="Jann2411-like domain"/>
    <property type="match status" value="1"/>
</dbReference>
<dbReference type="SUPFAM" id="SSF160904">
    <property type="entry name" value="Jann2411-like"/>
    <property type="match status" value="1"/>
</dbReference>
<dbReference type="KEGG" id="kbs:EPA93_04680"/>
<evidence type="ECO:0000313" key="3">
    <source>
        <dbReference type="Proteomes" id="UP000290365"/>
    </source>
</evidence>
<evidence type="ECO:0000259" key="1">
    <source>
        <dbReference type="Pfam" id="PF11706"/>
    </source>
</evidence>
<dbReference type="RefSeq" id="WP_129885929.1">
    <property type="nucleotide sequence ID" value="NZ_CP035758.1"/>
</dbReference>
<organism evidence="2 3">
    <name type="scientific">Ktedonosporobacter rubrisoli</name>
    <dbReference type="NCBI Taxonomy" id="2509675"/>
    <lineage>
        <taxon>Bacteria</taxon>
        <taxon>Bacillati</taxon>
        <taxon>Chloroflexota</taxon>
        <taxon>Ktedonobacteria</taxon>
        <taxon>Ktedonobacterales</taxon>
        <taxon>Ktedonosporobacteraceae</taxon>
        <taxon>Ktedonosporobacter</taxon>
    </lineage>
</organism>
<evidence type="ECO:0000313" key="2">
    <source>
        <dbReference type="EMBL" id="QBD75330.1"/>
    </source>
</evidence>
<protein>
    <recommendedName>
        <fullName evidence="1">Zinc finger CGNR domain-containing protein</fullName>
    </recommendedName>
</protein>
<dbReference type="Proteomes" id="UP000290365">
    <property type="component" value="Chromosome"/>
</dbReference>
<dbReference type="Pfam" id="PF11706">
    <property type="entry name" value="zf-CGNR"/>
    <property type="match status" value="1"/>
</dbReference>